<dbReference type="RefSeq" id="WP_028750382.1">
    <property type="nucleotide sequence ID" value="NZ_JACIIG010000002.1"/>
</dbReference>
<proteinExistence type="predicted"/>
<feature type="region of interest" description="Disordered" evidence="1">
    <location>
        <begin position="1"/>
        <end position="60"/>
    </location>
</feature>
<evidence type="ECO:0000313" key="3">
    <source>
        <dbReference type="Proteomes" id="UP000543836"/>
    </source>
</evidence>
<organism evidence="2 3">
    <name type="scientific">Rhizobium leucaenae</name>
    <dbReference type="NCBI Taxonomy" id="29450"/>
    <lineage>
        <taxon>Bacteria</taxon>
        <taxon>Pseudomonadati</taxon>
        <taxon>Pseudomonadota</taxon>
        <taxon>Alphaproteobacteria</taxon>
        <taxon>Hyphomicrobiales</taxon>
        <taxon>Rhizobiaceae</taxon>
        <taxon>Rhizobium/Agrobacterium group</taxon>
        <taxon>Rhizobium</taxon>
    </lineage>
</organism>
<dbReference type="EMBL" id="JACIIG010000002">
    <property type="protein sequence ID" value="MBB4566832.1"/>
    <property type="molecule type" value="Genomic_DNA"/>
</dbReference>
<dbReference type="OrthoDB" id="7190664at2"/>
<evidence type="ECO:0000256" key="1">
    <source>
        <dbReference type="SAM" id="MobiDB-lite"/>
    </source>
</evidence>
<sequence length="60" mass="6598">MTSRPPPVPPENRTEKGTGDRSRPPLSDTHKPDTSVNPDKKGQQGNSKINTVHPANQQDR</sequence>
<reference evidence="2 3" key="1">
    <citation type="submission" date="2020-08" db="EMBL/GenBank/DDBJ databases">
        <title>Genomic Encyclopedia of Type Strains, Phase IV (KMG-V): Genome sequencing to study the core and pangenomes of soil and plant-associated prokaryotes.</title>
        <authorList>
            <person name="Whitman W."/>
        </authorList>
    </citation>
    <scope>NUCLEOTIDE SEQUENCE [LARGE SCALE GENOMIC DNA]</scope>
    <source>
        <strain evidence="2 3">SEMIA 492</strain>
    </source>
</reference>
<keyword evidence="3" id="KW-1185">Reference proteome</keyword>
<comment type="caution">
    <text evidence="2">The sequence shown here is derived from an EMBL/GenBank/DDBJ whole genome shotgun (WGS) entry which is preliminary data.</text>
</comment>
<dbReference type="GeneID" id="32531001"/>
<feature type="compositionally biased region" description="Polar residues" evidence="1">
    <location>
        <begin position="43"/>
        <end position="60"/>
    </location>
</feature>
<dbReference type="Proteomes" id="UP000543836">
    <property type="component" value="Unassembled WGS sequence"/>
</dbReference>
<dbReference type="AlphaFoldDB" id="A0A7W6ZRF7"/>
<gene>
    <name evidence="2" type="ORF">GGE60_000933</name>
</gene>
<protein>
    <submittedName>
        <fullName evidence="2">Uncharacterized protein</fullName>
    </submittedName>
</protein>
<evidence type="ECO:0000313" key="2">
    <source>
        <dbReference type="EMBL" id="MBB4566832.1"/>
    </source>
</evidence>
<feature type="compositionally biased region" description="Basic and acidic residues" evidence="1">
    <location>
        <begin position="12"/>
        <end position="42"/>
    </location>
</feature>
<feature type="compositionally biased region" description="Pro residues" evidence="1">
    <location>
        <begin position="1"/>
        <end position="10"/>
    </location>
</feature>
<name>A0A7W6ZRF7_9HYPH</name>
<accession>A0A7W6ZRF7</accession>